<reference evidence="3 4" key="1">
    <citation type="submission" date="2016-02" db="EMBL/GenBank/DDBJ databases">
        <title>Genome analysis of coral dinoflagellate symbionts highlights evolutionary adaptations to a symbiotic lifestyle.</title>
        <authorList>
            <person name="Aranda M."/>
            <person name="Li Y."/>
            <person name="Liew Y.J."/>
            <person name="Baumgarten S."/>
            <person name="Simakov O."/>
            <person name="Wilson M."/>
            <person name="Piel J."/>
            <person name="Ashoor H."/>
            <person name="Bougouffa S."/>
            <person name="Bajic V.B."/>
            <person name="Ryu T."/>
            <person name="Ravasi T."/>
            <person name="Bayer T."/>
            <person name="Micklem G."/>
            <person name="Kim H."/>
            <person name="Bhak J."/>
            <person name="Lajeunesse T.C."/>
            <person name="Voolstra C.R."/>
        </authorList>
    </citation>
    <scope>NUCLEOTIDE SEQUENCE [LARGE SCALE GENOMIC DNA]</scope>
    <source>
        <strain evidence="3 4">CCMP2467</strain>
    </source>
</reference>
<sequence length="1214" mass="136134">MGCLRQLEVDTDLLWSGRVVFRFQLRAETREMSYKMWERMLLLKSRWMVGRMYLGPQTSRMNPLWRKTELHLSDKASQDWMIVTWGHRLFHKSARNVPQRTVDPQVPTWHLVWLRQMGVLGCTMRPEVFRLRGLERRSLQLETMQLELVGQATHAAFEEDVGRQFNRTRLQVRPELRDYHFEKKVVPHDHHKLVTGRIDAQPTVDDVLKYHQHLQAEIENIVISKTTARSPSEGVSGEGAQGASDIAWSRRATSQEEWQAANPLLVHLAGGEVVSLKMNAAGTLLVPICGATRSTSSSPIVLLGALVGVLGYKMEWHGTRCKLTGRDGEVLNLRVRDGCPEIMEHQALELISRIEDSKLNHLREATASTKAKVRESMVVLDKSWFDHLLAYSKSGLGSDALLAIHSAPFFQGLPEGSLYGLAEADPISNGWDALRGLEHLNRRSRKKLWSSKHSVVHLFAGKRTNEEVMFLERQGFAVLELDLERGKTHDICNPLVWRAIEWGARSGRIAAVIGGPPQNTFMLRRHMSPGPEPLRSADYPYGGWYGQSERDQKLVNKHTGLFVKMIYLHALATAGRCTYPPDPSDVKEVGFLLEQPSDPRVYAFFDDRLAQDSVSICRDFEDGYSWTLMLRLQFENNGKLQVPKTFIDDGRGAGIEFDAGELDEDVPPEEGSFDFEGDPIGDQARGSDSAEPELQVETGVEDEADEDIAEVRSEKRLGPEEDLDLSGPEIVNLIFATALQDNKSATVLEAIQDVVTYCWALNIPVVRFHCDRGMEFYAKATRQWIKYHGMRFTTSEGGLHQQNGMVENAVRYVKQRARYWFGKGSTEVTIWDFRKRCDEAELMVQEEEVSEDLSKLEGIATSDGAVFFEKQFLGVHHEVPDSQDAVYVGTEELEHWDMFLPLSSGDPGEVPKAMIASCDGVPRLHKTEVVYTKGIEGLLGALQSPLTVVHNVDPTEAAACFEKWVAPVQKELRSFDSAAVKIQSTDRQVREDLRTGKAKVVPMKVVYTVKPPSEQAAADGELFRRKARVVACGNMMAESGEETYAGTAPAEVVRSSLSISSLRGWDAATLDVTAAFLQTPLKEVQCQQRILGQPPRALVRAGLCGEHELWEFTHAVYGLRESPRWWGEFRDHQLAQLNVVLGTRKIKLLQCGVEGGWWRLVEGDALVGIVVVYVDDLLICSIPSIIMAVSDAVRVEVSPAAGWGSSMAVTTYKT</sequence>
<evidence type="ECO:0000313" key="4">
    <source>
        <dbReference type="Proteomes" id="UP000186817"/>
    </source>
</evidence>
<feature type="compositionally biased region" description="Acidic residues" evidence="1">
    <location>
        <begin position="661"/>
        <end position="679"/>
    </location>
</feature>
<dbReference type="AlphaFoldDB" id="A0A1Q9ELK0"/>
<dbReference type="OrthoDB" id="409385at2759"/>
<gene>
    <name evidence="3" type="ORF">AK812_SmicGene8300</name>
</gene>
<dbReference type="GO" id="GO:0015074">
    <property type="term" value="P:DNA integration"/>
    <property type="evidence" value="ECO:0007669"/>
    <property type="project" value="InterPro"/>
</dbReference>
<dbReference type="SUPFAM" id="SSF53098">
    <property type="entry name" value="Ribonuclease H-like"/>
    <property type="match status" value="1"/>
</dbReference>
<feature type="domain" description="Integrase catalytic" evidence="2">
    <location>
        <begin position="688"/>
        <end position="815"/>
    </location>
</feature>
<dbReference type="InterPro" id="IPR036397">
    <property type="entry name" value="RNaseH_sf"/>
</dbReference>
<feature type="region of interest" description="Disordered" evidence="1">
    <location>
        <begin position="661"/>
        <end position="705"/>
    </location>
</feature>
<proteinExistence type="predicted"/>
<keyword evidence="4" id="KW-1185">Reference proteome</keyword>
<dbReference type="InterPro" id="IPR012337">
    <property type="entry name" value="RNaseH-like_sf"/>
</dbReference>
<dbReference type="GO" id="GO:0003676">
    <property type="term" value="F:nucleic acid binding"/>
    <property type="evidence" value="ECO:0007669"/>
    <property type="project" value="InterPro"/>
</dbReference>
<dbReference type="InterPro" id="IPR001584">
    <property type="entry name" value="Integrase_cat-core"/>
</dbReference>
<dbReference type="PROSITE" id="PS50994">
    <property type="entry name" value="INTEGRASE"/>
    <property type="match status" value="1"/>
</dbReference>
<dbReference type="Pfam" id="PF07727">
    <property type="entry name" value="RVT_2"/>
    <property type="match status" value="1"/>
</dbReference>
<evidence type="ECO:0000259" key="2">
    <source>
        <dbReference type="PROSITE" id="PS50994"/>
    </source>
</evidence>
<comment type="caution">
    <text evidence="3">The sequence shown here is derived from an EMBL/GenBank/DDBJ whole genome shotgun (WGS) entry which is preliminary data.</text>
</comment>
<evidence type="ECO:0000256" key="1">
    <source>
        <dbReference type="SAM" id="MobiDB-lite"/>
    </source>
</evidence>
<dbReference type="InterPro" id="IPR013103">
    <property type="entry name" value="RVT_2"/>
</dbReference>
<protein>
    <recommendedName>
        <fullName evidence="2">Integrase catalytic domain-containing protein</fullName>
    </recommendedName>
</protein>
<dbReference type="EMBL" id="LSRX01000122">
    <property type="protein sequence ID" value="OLQ08221.1"/>
    <property type="molecule type" value="Genomic_DNA"/>
</dbReference>
<dbReference type="Gene3D" id="3.30.420.10">
    <property type="entry name" value="Ribonuclease H-like superfamily/Ribonuclease H"/>
    <property type="match status" value="1"/>
</dbReference>
<evidence type="ECO:0000313" key="3">
    <source>
        <dbReference type="EMBL" id="OLQ08221.1"/>
    </source>
</evidence>
<accession>A0A1Q9ELK0</accession>
<name>A0A1Q9ELK0_SYMMI</name>
<dbReference type="Proteomes" id="UP000186817">
    <property type="component" value="Unassembled WGS sequence"/>
</dbReference>
<organism evidence="3 4">
    <name type="scientific">Symbiodinium microadriaticum</name>
    <name type="common">Dinoflagellate</name>
    <name type="synonym">Zooxanthella microadriatica</name>
    <dbReference type="NCBI Taxonomy" id="2951"/>
    <lineage>
        <taxon>Eukaryota</taxon>
        <taxon>Sar</taxon>
        <taxon>Alveolata</taxon>
        <taxon>Dinophyceae</taxon>
        <taxon>Suessiales</taxon>
        <taxon>Symbiodiniaceae</taxon>
        <taxon>Symbiodinium</taxon>
    </lineage>
</organism>